<name>A0ABT0SXS4_9GAMM</name>
<comment type="caution">
    <text evidence="1">The sequence shown here is derived from an EMBL/GenBank/DDBJ whole genome shotgun (WGS) entry which is preliminary data.</text>
</comment>
<proteinExistence type="predicted"/>
<dbReference type="Proteomes" id="UP001165369">
    <property type="component" value="Unassembled WGS sequence"/>
</dbReference>
<dbReference type="Gene3D" id="3.40.50.300">
    <property type="entry name" value="P-loop containing nucleotide triphosphate hydrolases"/>
    <property type="match status" value="1"/>
</dbReference>
<dbReference type="EMBL" id="JAMJPK010000001">
    <property type="protein sequence ID" value="MCL7939461.1"/>
    <property type="molecule type" value="Genomic_DNA"/>
</dbReference>
<accession>A0ABT0SXS4</accession>
<evidence type="ECO:0000313" key="2">
    <source>
        <dbReference type="Proteomes" id="UP001165369"/>
    </source>
</evidence>
<dbReference type="RefSeq" id="WP_250059451.1">
    <property type="nucleotide sequence ID" value="NZ_JAMJPK010000001.1"/>
</dbReference>
<evidence type="ECO:0008006" key="3">
    <source>
        <dbReference type="Google" id="ProtNLM"/>
    </source>
</evidence>
<dbReference type="InterPro" id="IPR027417">
    <property type="entry name" value="P-loop_NTPase"/>
</dbReference>
<reference evidence="1" key="1">
    <citation type="submission" date="2022-05" db="EMBL/GenBank/DDBJ databases">
        <title>Halomonas geminus sp. nov. and Halomonas llamarensis sp. nov. isolated from high-altitude salars of the Atacama Desert.</title>
        <authorList>
            <person name="Hintersatz C."/>
            <person name="Rojas L.A."/>
            <person name="Wei T.-S."/>
            <person name="Kutschke S."/>
            <person name="Lehmann F."/>
            <person name="Jain R."/>
            <person name="Pollmann K."/>
        </authorList>
    </citation>
    <scope>NUCLEOTIDE SEQUENCE</scope>
    <source>
        <strain evidence="1">ATCH28</strain>
    </source>
</reference>
<evidence type="ECO:0000313" key="1">
    <source>
        <dbReference type="EMBL" id="MCL7939461.1"/>
    </source>
</evidence>
<protein>
    <recommendedName>
        <fullName evidence="3">Sulfotransferase domain-containing protein</fullName>
    </recommendedName>
</protein>
<organism evidence="1 2">
    <name type="scientific">Halomonas gemina</name>
    <dbReference type="NCBI Taxonomy" id="2945105"/>
    <lineage>
        <taxon>Bacteria</taxon>
        <taxon>Pseudomonadati</taxon>
        <taxon>Pseudomonadota</taxon>
        <taxon>Gammaproteobacteria</taxon>
        <taxon>Oceanospirillales</taxon>
        <taxon>Halomonadaceae</taxon>
        <taxon>Halomonas</taxon>
    </lineage>
</organism>
<keyword evidence="2" id="KW-1185">Reference proteome</keyword>
<gene>
    <name evidence="1" type="ORF">M8009_03960</name>
</gene>
<sequence length="278" mass="32145">MEKLILVYGLQRSGNHAIINWISSFYSSVVFFNDLEHDFFDSDANKKNIEKELKNHVVICSFEDSSNKMRPNLSFLESSPSPFSSFFSQFDVIPVFIVRDPYNCWASRKVAHSKRGLTSSNNLKEFVYNWKSIALKYINDEGFILVAYNSWFKDPGYRKKLWRDFGGEFYSEESLKKVPSYGGGSSFDGKDVHAAIKKIARNPMRYLNFKNLVRLCKSPVPTLTRVFKGSQVKASDLRVEGRWLAIREEQDFDVLVEDIELRELSEYLTNFSIPGSIE</sequence>
<dbReference type="SUPFAM" id="SSF52540">
    <property type="entry name" value="P-loop containing nucleoside triphosphate hydrolases"/>
    <property type="match status" value="1"/>
</dbReference>